<feature type="region of interest" description="Disordered" evidence="1">
    <location>
        <begin position="222"/>
        <end position="322"/>
    </location>
</feature>
<feature type="compositionally biased region" description="Low complexity" evidence="1">
    <location>
        <begin position="559"/>
        <end position="572"/>
    </location>
</feature>
<feature type="region of interest" description="Disordered" evidence="1">
    <location>
        <begin position="525"/>
        <end position="585"/>
    </location>
</feature>
<evidence type="ECO:0000259" key="2">
    <source>
        <dbReference type="PROSITE" id="PS50097"/>
    </source>
</evidence>
<feature type="compositionally biased region" description="Low complexity" evidence="1">
    <location>
        <begin position="1188"/>
        <end position="1197"/>
    </location>
</feature>
<evidence type="ECO:0000313" key="4">
    <source>
        <dbReference type="Proteomes" id="UP001465976"/>
    </source>
</evidence>
<feature type="compositionally biased region" description="Basic and acidic residues" evidence="1">
    <location>
        <begin position="832"/>
        <end position="843"/>
    </location>
</feature>
<dbReference type="SUPFAM" id="SSF54695">
    <property type="entry name" value="POZ domain"/>
    <property type="match status" value="1"/>
</dbReference>
<feature type="compositionally biased region" description="Polar residues" evidence="1">
    <location>
        <begin position="880"/>
        <end position="897"/>
    </location>
</feature>
<feature type="compositionally biased region" description="Low complexity" evidence="1">
    <location>
        <begin position="778"/>
        <end position="788"/>
    </location>
</feature>
<dbReference type="Gene3D" id="3.30.710.10">
    <property type="entry name" value="Potassium Channel Kv1.1, Chain A"/>
    <property type="match status" value="1"/>
</dbReference>
<feature type="compositionally biased region" description="Basic residues" evidence="1">
    <location>
        <begin position="1604"/>
        <end position="1619"/>
    </location>
</feature>
<accession>A0ABR3FVS6</accession>
<feature type="compositionally biased region" description="Polar residues" evidence="1">
    <location>
        <begin position="1565"/>
        <end position="1581"/>
    </location>
</feature>
<dbReference type="PROSITE" id="PS50097">
    <property type="entry name" value="BTB"/>
    <property type="match status" value="1"/>
</dbReference>
<dbReference type="InterPro" id="IPR011333">
    <property type="entry name" value="SKP1/BTB/POZ_sf"/>
</dbReference>
<feature type="compositionally biased region" description="Polar residues" evidence="1">
    <location>
        <begin position="1426"/>
        <end position="1455"/>
    </location>
</feature>
<evidence type="ECO:0000256" key="1">
    <source>
        <dbReference type="SAM" id="MobiDB-lite"/>
    </source>
</evidence>
<name>A0ABR3FVS6_9AGAR</name>
<protein>
    <recommendedName>
        <fullName evidence="2">BTB domain-containing protein</fullName>
    </recommendedName>
</protein>
<evidence type="ECO:0000313" key="3">
    <source>
        <dbReference type="EMBL" id="KAL0579626.1"/>
    </source>
</evidence>
<feature type="domain" description="BTB" evidence="2">
    <location>
        <begin position="26"/>
        <end position="100"/>
    </location>
</feature>
<feature type="compositionally biased region" description="Low complexity" evidence="1">
    <location>
        <begin position="1381"/>
        <end position="1392"/>
    </location>
</feature>
<dbReference type="EMBL" id="JBAHYK010000053">
    <property type="protein sequence ID" value="KAL0579626.1"/>
    <property type="molecule type" value="Genomic_DNA"/>
</dbReference>
<feature type="compositionally biased region" description="Basic and acidic residues" evidence="1">
    <location>
        <begin position="249"/>
        <end position="282"/>
    </location>
</feature>
<feature type="compositionally biased region" description="Polar residues" evidence="1">
    <location>
        <begin position="1480"/>
        <end position="1492"/>
    </location>
</feature>
<feature type="compositionally biased region" description="Polar residues" evidence="1">
    <location>
        <begin position="1590"/>
        <end position="1600"/>
    </location>
</feature>
<feature type="compositionally biased region" description="Polar residues" evidence="1">
    <location>
        <begin position="862"/>
        <end position="873"/>
    </location>
</feature>
<feature type="compositionally biased region" description="Acidic residues" evidence="1">
    <location>
        <begin position="805"/>
        <end position="814"/>
    </location>
</feature>
<feature type="compositionally biased region" description="Polar residues" evidence="1">
    <location>
        <begin position="1232"/>
        <end position="1242"/>
    </location>
</feature>
<feature type="compositionally biased region" description="Basic and acidic residues" evidence="1">
    <location>
        <begin position="935"/>
        <end position="947"/>
    </location>
</feature>
<feature type="compositionally biased region" description="Low complexity" evidence="1">
    <location>
        <begin position="1544"/>
        <end position="1554"/>
    </location>
</feature>
<feature type="compositionally biased region" description="Low complexity" evidence="1">
    <location>
        <begin position="1108"/>
        <end position="1120"/>
    </location>
</feature>
<feature type="compositionally biased region" description="Polar residues" evidence="1">
    <location>
        <begin position="1305"/>
        <end position="1315"/>
    </location>
</feature>
<dbReference type="Pfam" id="PF00651">
    <property type="entry name" value="BTB"/>
    <property type="match status" value="1"/>
</dbReference>
<feature type="compositionally biased region" description="Basic and acidic residues" evidence="1">
    <location>
        <begin position="536"/>
        <end position="550"/>
    </location>
</feature>
<dbReference type="Proteomes" id="UP001465976">
    <property type="component" value="Unassembled WGS sequence"/>
</dbReference>
<dbReference type="InterPro" id="IPR000210">
    <property type="entry name" value="BTB/POZ_dom"/>
</dbReference>
<organism evidence="3 4">
    <name type="scientific">Marasmius crinis-equi</name>
    <dbReference type="NCBI Taxonomy" id="585013"/>
    <lineage>
        <taxon>Eukaryota</taxon>
        <taxon>Fungi</taxon>
        <taxon>Dikarya</taxon>
        <taxon>Basidiomycota</taxon>
        <taxon>Agaricomycotina</taxon>
        <taxon>Agaricomycetes</taxon>
        <taxon>Agaricomycetidae</taxon>
        <taxon>Agaricales</taxon>
        <taxon>Marasmiineae</taxon>
        <taxon>Marasmiaceae</taxon>
        <taxon>Marasmius</taxon>
    </lineage>
</organism>
<feature type="compositionally biased region" description="Low complexity" evidence="1">
    <location>
        <begin position="481"/>
        <end position="499"/>
    </location>
</feature>
<feature type="region of interest" description="Disordered" evidence="1">
    <location>
        <begin position="418"/>
        <end position="513"/>
    </location>
</feature>
<sequence length="1619" mass="169647">MSYHQYRDNDTFTALQHHDEYYLSGGDLFFLIEQYHFRVHRYFFERESNYFKAQLATPASPGVPRQGTSESSAIVLENVKADDFAKLLWVFYNPKYSLYKAPVSDWVRILDLAYRWGFQEVKSLVVRELEKLQMPVIDRIVVYHKYEIDRFLLTHRYTALVEREETLALEESTALGLETSWRIFTAREHIRAPRTAKGPGPTPIVLPAIELPAFIKEHFEIPDPFSPNMEPPPPMGPVSTMSTHIPKTPSKETSKEPEKEKGKGKGKDGDKKEDEKKNEEPVKGAPNGDAKKEAGATSSTTGGLAAPNRRFRLIPPSPTSPQPLLPTALPVPQLALQVSLDKTNLTTEMDLGEEMVPPTPPNVLNLLPNLVPPRPLAETRERKEDQRLLGVEEDNVKDTFTDGDVDMRVVFDELNDTKPVDTVSSLGDQKHDDCYDPNANSSDSFERPSSPFDGSGREVEGSSDAGAPPIVGEEGTDMLDDAASTLSTSTFFSSASATAGPGSFMKPDNGLPSVNLAEASVASLAALPGTGDDGLGEEHTPLTREERPLTTDDAETAQAVADDVTTHTHTAAPASPEQDLLNLPAAEEQTSWLGLDRPSFNATFSFDASFASLNTSREDFHTASSAGGYDDDDDFDSLWGEGGETADPVVNAEQEVAPSVAEVAPKDTSATTGEEMLQAPEQLAATEDLEQLATPEGPPTPREEDTTKIIHPDPKLSSEPPEKVQPKLSIDTSVPAFSVETTTTNDDGRKTVVDALPAANESSQPDPASVDTSDDAKVAPAPVEPAAVFNPSEPTPAEENAWGLDDLEELDEQDTVQMAPDPQTATSPAVLESKDVSSEDQLKPADAATSSDDHPTKLGQASDATTAGESGTLTAVDGTSPESDLQENSNDPITAPSQGADDISSEDKAAVPPVVPGPDENPEPSPKNSEQVVLDSEKGEKDEDQSKVEQAPTDPAGTTPQTVESTPAVTKEDVPATPAVGELDHPEAAVTVDNKADSESGAKEADVPVVVDSERVEEAQDQPKVEDAPPDLGVVPPPAESTPAAVEEDGSVKPAAEVLDCPDTAATADDKVTSESGAKEADVPSVVDPEKVEKAQDQLEVENTSDLPDAAPPAESASVAADEDASVTPATGKSDQPDAAVMVDDKVTSESGANESNVPDVVNSEKVEDAEGQPQIEDVPADATGVTPAPAESPSLAEAKDDSVTPIPGNPDHPDAALAIDDKKTSHEEPGQETSQTTSNAVIASDLVEQESQPAPVDDKLPETPDPLAGATPGLVESSPTPAADDGSKTPGAEGPDSTEAAVTLDSSTGTSQDNAVPPEQPSEATLPASNENTSSTDEKVPETSGSSPVPEPMSTDPARVSNDESSPPAVGPLTTTPNPADASAASDVAASLGSNDAGEPKSHAAKGEAGSGQATPKPLGLDTSPAETSEVDGSTVDSGASQPTDGTATVSVGQASGEDQEAEKEITMSGEPLVPQAEQAATDSLEAQSANVEEVKVVTDADVEGDKGDNPPRSAGTDDASKSTPDDTTTQTPAVAAENPGNPSASSDPTASADADDEAGDDAPSTTAEHQDLQVDTSVAGTVEDDAMSVSTVTTPVNSKTQANKKPKKSNKKKGRKG</sequence>
<feature type="compositionally biased region" description="Basic and acidic residues" evidence="1">
    <location>
        <begin position="1068"/>
        <end position="1097"/>
    </location>
</feature>
<feature type="compositionally biased region" description="Basic and acidic residues" evidence="1">
    <location>
        <begin position="1494"/>
        <end position="1511"/>
    </location>
</feature>
<feature type="compositionally biased region" description="Polar residues" evidence="1">
    <location>
        <begin position="956"/>
        <end position="968"/>
    </location>
</feature>
<gene>
    <name evidence="3" type="ORF">V5O48_002398</name>
</gene>
<feature type="region of interest" description="Disordered" evidence="1">
    <location>
        <begin position="620"/>
        <end position="1619"/>
    </location>
</feature>
<keyword evidence="4" id="KW-1185">Reference proteome</keyword>
<comment type="caution">
    <text evidence="3">The sequence shown here is derived from an EMBL/GenBank/DDBJ whole genome shotgun (WGS) entry which is preliminary data.</text>
</comment>
<feature type="compositionally biased region" description="Basic and acidic residues" evidence="1">
    <location>
        <begin position="701"/>
        <end position="725"/>
    </location>
</feature>
<feature type="compositionally biased region" description="Basic and acidic residues" evidence="1">
    <location>
        <begin position="994"/>
        <end position="1027"/>
    </location>
</feature>
<feature type="compositionally biased region" description="Basic and acidic residues" evidence="1">
    <location>
        <begin position="1212"/>
        <end position="1230"/>
    </location>
</feature>
<reference evidence="3 4" key="1">
    <citation type="submission" date="2024-02" db="EMBL/GenBank/DDBJ databases">
        <title>A draft genome for the cacao thread blight pathogen Marasmius crinis-equi.</title>
        <authorList>
            <person name="Cohen S.P."/>
            <person name="Baruah I.K."/>
            <person name="Amoako-Attah I."/>
            <person name="Bukari Y."/>
            <person name="Meinhardt L.W."/>
            <person name="Bailey B.A."/>
        </authorList>
    </citation>
    <scope>NUCLEOTIDE SEQUENCE [LARGE SCALE GENOMIC DNA]</scope>
    <source>
        <strain evidence="3 4">GH-76</strain>
    </source>
</reference>
<feature type="compositionally biased region" description="Low complexity" evidence="1">
    <location>
        <begin position="237"/>
        <end position="248"/>
    </location>
</feature>
<proteinExistence type="predicted"/>